<proteinExistence type="inferred from homology"/>
<gene>
    <name evidence="6" type="ORF">Q664_39700</name>
</gene>
<evidence type="ECO:0000256" key="1">
    <source>
        <dbReference type="ARBA" id="ARBA00006767"/>
    </source>
</evidence>
<dbReference type="CDD" id="cd04465">
    <property type="entry name" value="S1_RPS1_repeat_ec2_hs2"/>
    <property type="match status" value="1"/>
</dbReference>
<dbReference type="GO" id="GO:0003735">
    <property type="term" value="F:structural constituent of ribosome"/>
    <property type="evidence" value="ECO:0007669"/>
    <property type="project" value="TreeGrafter"/>
</dbReference>
<dbReference type="PANTHER" id="PTHR10724">
    <property type="entry name" value="30S RIBOSOMAL PROTEIN S1"/>
    <property type="match status" value="1"/>
</dbReference>
<dbReference type="PRINTS" id="PR00681">
    <property type="entry name" value="RIBOSOMALS1"/>
</dbReference>
<dbReference type="GO" id="GO:0003729">
    <property type="term" value="F:mRNA binding"/>
    <property type="evidence" value="ECO:0007669"/>
    <property type="project" value="TreeGrafter"/>
</dbReference>
<dbReference type="InterPro" id="IPR050437">
    <property type="entry name" value="Ribos_protein_bS1-like"/>
</dbReference>
<feature type="domain" description="S1 motif" evidence="5">
    <location>
        <begin position="389"/>
        <end position="467"/>
    </location>
</feature>
<feature type="region of interest" description="Disordered" evidence="4">
    <location>
        <begin position="550"/>
        <end position="585"/>
    </location>
</feature>
<name>A0A084SJT7_9BACT</name>
<dbReference type="RefSeq" id="WP_043407786.1">
    <property type="nucleotide sequence ID" value="NZ_JPMI01000277.1"/>
</dbReference>
<feature type="domain" description="S1 motif" evidence="5">
    <location>
        <begin position="304"/>
        <end position="368"/>
    </location>
</feature>
<evidence type="ECO:0000256" key="3">
    <source>
        <dbReference type="ARBA" id="ARBA00023274"/>
    </source>
</evidence>
<dbReference type="InterPro" id="IPR035104">
    <property type="entry name" value="Ribosomal_protein_S1-like"/>
</dbReference>
<dbReference type="EMBL" id="JPMI01000277">
    <property type="protein sequence ID" value="KFA88722.1"/>
    <property type="molecule type" value="Genomic_DNA"/>
</dbReference>
<evidence type="ECO:0000313" key="7">
    <source>
        <dbReference type="Proteomes" id="UP000028547"/>
    </source>
</evidence>
<dbReference type="InterPro" id="IPR012340">
    <property type="entry name" value="NA-bd_OB-fold"/>
</dbReference>
<dbReference type="GO" id="GO:0005840">
    <property type="term" value="C:ribosome"/>
    <property type="evidence" value="ECO:0007669"/>
    <property type="project" value="UniProtKB-KW"/>
</dbReference>
<comment type="similarity">
    <text evidence="1">Belongs to the bacterial ribosomal protein bS1 family.</text>
</comment>
<feature type="region of interest" description="Disordered" evidence="4">
    <location>
        <begin position="1"/>
        <end position="193"/>
    </location>
</feature>
<evidence type="ECO:0000259" key="5">
    <source>
        <dbReference type="PROSITE" id="PS50126"/>
    </source>
</evidence>
<dbReference type="InterPro" id="IPR003029">
    <property type="entry name" value="S1_domain"/>
</dbReference>
<feature type="compositionally biased region" description="Gly residues" evidence="4">
    <location>
        <begin position="9"/>
        <end position="21"/>
    </location>
</feature>
<feature type="domain" description="S1 motif" evidence="5">
    <location>
        <begin position="484"/>
        <end position="553"/>
    </location>
</feature>
<feature type="compositionally biased region" description="Basic and acidic residues" evidence="4">
    <location>
        <begin position="90"/>
        <end position="123"/>
    </location>
</feature>
<dbReference type="AlphaFoldDB" id="A0A084SJT7"/>
<reference evidence="6 7" key="1">
    <citation type="submission" date="2014-07" db="EMBL/GenBank/DDBJ databases">
        <title>Draft Genome Sequence of Gephyronic Acid Producer, Cystobacter violaceus Strain Cb vi76.</title>
        <authorList>
            <person name="Stevens D.C."/>
            <person name="Young J."/>
            <person name="Carmichael R."/>
            <person name="Tan J."/>
            <person name="Taylor R.E."/>
        </authorList>
    </citation>
    <scope>NUCLEOTIDE SEQUENCE [LARGE SCALE GENOMIC DNA]</scope>
    <source>
        <strain evidence="6 7">Cb vi76</strain>
    </source>
</reference>
<feature type="compositionally biased region" description="Basic and acidic residues" evidence="4">
    <location>
        <begin position="41"/>
        <end position="76"/>
    </location>
</feature>
<dbReference type="GO" id="GO:0006412">
    <property type="term" value="P:translation"/>
    <property type="evidence" value="ECO:0007669"/>
    <property type="project" value="TreeGrafter"/>
</dbReference>
<dbReference type="PANTHER" id="PTHR10724:SF7">
    <property type="entry name" value="SMALL RIBOSOMAL SUBUNIT PROTEIN BS1C"/>
    <property type="match status" value="1"/>
</dbReference>
<organism evidence="6 7">
    <name type="scientific">Archangium violaceum Cb vi76</name>
    <dbReference type="NCBI Taxonomy" id="1406225"/>
    <lineage>
        <taxon>Bacteria</taxon>
        <taxon>Pseudomonadati</taxon>
        <taxon>Myxococcota</taxon>
        <taxon>Myxococcia</taxon>
        <taxon>Myxococcales</taxon>
        <taxon>Cystobacterineae</taxon>
        <taxon>Archangiaceae</taxon>
        <taxon>Archangium</taxon>
    </lineage>
</organism>
<keyword evidence="3" id="KW-0687">Ribonucleoprotein</keyword>
<dbReference type="CDD" id="cd05688">
    <property type="entry name" value="S1_RPS1_repeat_ec3"/>
    <property type="match status" value="1"/>
</dbReference>
<dbReference type="PROSITE" id="PS50126">
    <property type="entry name" value="S1"/>
    <property type="match status" value="5"/>
</dbReference>
<dbReference type="Gene3D" id="2.40.50.140">
    <property type="entry name" value="Nucleic acid-binding proteins"/>
    <property type="match status" value="5"/>
</dbReference>
<sequence>MSDEKNGSVGSGGGGGPGGFGPKKPKATFGDVMLGIPAGRGGEREERGGRDRDRGSDRPRGERGGEREARPAKPEGEAGAQPQQGAPREGGGRDDRRPRGDRGGERGGRGGDRGGKGGGERRPQGPMVVVKRASGAVETRGPVTPEPSSTAPAEPATEASAPAETAAPVASAAPAPRKAPPAPAPSTALYEEVPESESFAEMFEAQQKDGGMPARRAVRIGEKVSGTIFQLGADTAFVTLSNAKSEAMIELRELKDDEGVLRYGVGDTIEAHVIEAGARGILLSRALAKGSANMAMLAEARASGMPVEGMVLSVNKGGVEVAIGDVRAFCPISQLDIRFVEKPDAFIGEKLTFRVTEVRDRNVVLSRRSLLEDEQRKLAAKTRETLAEGKVVKGKVTGVRDFGAFVDLGGVEGMIPVSEMSYMRVAHPSDVVKQGDEVEVEILRMEAAQPNSPDKAKQKERITLSMRARQEDPFKTALAEIKEGDRLQGKVVRLQPFGAFVELRPGVDGLVHISALSERRIAHPRDVVQVGETIWVQVEKLEPNDKRIGLRRITEEEAQRPAEERPAPAAAQEKKPAEPAAPRPKVGQVVVGKVDRIEPYGVFLVFPGGKGLIPASETGTERGTDLRKKFSLGQELKVALVDIDASGKIRLSITAAERAEERAEVEAWTKSQQPVGGGKKGFGTFADLLKKSGK</sequence>
<keyword evidence="2 6" id="KW-0689">Ribosomal protein</keyword>
<feature type="domain" description="S1 motif" evidence="5">
    <location>
        <begin position="221"/>
        <end position="286"/>
    </location>
</feature>
<dbReference type="SMART" id="SM00316">
    <property type="entry name" value="S1"/>
    <property type="match status" value="5"/>
</dbReference>
<feature type="domain" description="S1 motif" evidence="5">
    <location>
        <begin position="587"/>
        <end position="654"/>
    </location>
</feature>
<feature type="compositionally biased region" description="Basic and acidic residues" evidence="4">
    <location>
        <begin position="550"/>
        <end position="577"/>
    </location>
</feature>
<dbReference type="Pfam" id="PF00575">
    <property type="entry name" value="S1"/>
    <property type="match status" value="4"/>
</dbReference>
<dbReference type="SUPFAM" id="SSF50249">
    <property type="entry name" value="Nucleic acid-binding proteins"/>
    <property type="match status" value="5"/>
</dbReference>
<evidence type="ECO:0000256" key="2">
    <source>
        <dbReference type="ARBA" id="ARBA00022980"/>
    </source>
</evidence>
<evidence type="ECO:0000256" key="4">
    <source>
        <dbReference type="SAM" id="MobiDB-lite"/>
    </source>
</evidence>
<dbReference type="Proteomes" id="UP000028547">
    <property type="component" value="Unassembled WGS sequence"/>
</dbReference>
<protein>
    <submittedName>
        <fullName evidence="6">30S ribosomal protein S1</fullName>
    </submittedName>
</protein>
<evidence type="ECO:0000313" key="6">
    <source>
        <dbReference type="EMBL" id="KFA88722.1"/>
    </source>
</evidence>
<comment type="caution">
    <text evidence="6">The sequence shown here is derived from an EMBL/GenBank/DDBJ whole genome shotgun (WGS) entry which is preliminary data.</text>
</comment>
<feature type="compositionally biased region" description="Low complexity" evidence="4">
    <location>
        <begin position="146"/>
        <end position="176"/>
    </location>
</feature>
<accession>A0A084SJT7</accession>